<dbReference type="AlphaFoldDB" id="A0A7J9C167"/>
<feature type="domain" description="DUF4283" evidence="1">
    <location>
        <begin position="35"/>
        <end position="101"/>
    </location>
</feature>
<evidence type="ECO:0000259" key="1">
    <source>
        <dbReference type="Pfam" id="PF14111"/>
    </source>
</evidence>
<evidence type="ECO:0000313" key="2">
    <source>
        <dbReference type="EMBL" id="MBA0742166.1"/>
    </source>
</evidence>
<dbReference type="Proteomes" id="UP000593579">
    <property type="component" value="Unassembled WGS sequence"/>
</dbReference>
<reference evidence="2 3" key="1">
    <citation type="journal article" date="2019" name="Genome Biol. Evol.">
        <title>Insights into the evolution of the New World diploid cottons (Gossypium, subgenus Houzingenia) based on genome sequencing.</title>
        <authorList>
            <person name="Grover C.E."/>
            <person name="Arick M.A. 2nd"/>
            <person name="Thrash A."/>
            <person name="Conover J.L."/>
            <person name="Sanders W.S."/>
            <person name="Peterson D.G."/>
            <person name="Frelichowski J.E."/>
            <person name="Scheffler J.A."/>
            <person name="Scheffler B.E."/>
            <person name="Wendel J.F."/>
        </authorList>
    </citation>
    <scope>NUCLEOTIDE SEQUENCE [LARGE SCALE GENOMIC DNA]</scope>
    <source>
        <strain evidence="2">5</strain>
        <tissue evidence="2">Leaf</tissue>
    </source>
</reference>
<organism evidence="2 3">
    <name type="scientific">Gossypium gossypioides</name>
    <name type="common">Mexican cotton</name>
    <name type="synonym">Selera gossypioides</name>
    <dbReference type="NCBI Taxonomy" id="34282"/>
    <lineage>
        <taxon>Eukaryota</taxon>
        <taxon>Viridiplantae</taxon>
        <taxon>Streptophyta</taxon>
        <taxon>Embryophyta</taxon>
        <taxon>Tracheophyta</taxon>
        <taxon>Spermatophyta</taxon>
        <taxon>Magnoliopsida</taxon>
        <taxon>eudicotyledons</taxon>
        <taxon>Gunneridae</taxon>
        <taxon>Pentapetalae</taxon>
        <taxon>rosids</taxon>
        <taxon>malvids</taxon>
        <taxon>Malvales</taxon>
        <taxon>Malvaceae</taxon>
        <taxon>Malvoideae</taxon>
        <taxon>Gossypium</taxon>
    </lineage>
</organism>
<gene>
    <name evidence="2" type="ORF">Gogos_015250</name>
</gene>
<sequence>METELAGLTLNEEEEAVLQIQLEPNTEREARDFRLVGCFLTASIIHFPTMKSTMANLWHPVRGVQIRDLGEKRFLFQFFHVMDMDRVLKESPWTFNNHLLFHDVPTGFFSENLAMQLGNFIGKFMDYDRSNLGKENQNFMRIRVQIDIRRPLKRKKQEGKGKLGGNREDSRVLGNSLFDVGKKSGCVKAIDLVLGFNLEGRSSFSGQWGENSLADQVQTAMDHDLEYGVLIGDEGKKRAKGRLKN</sequence>
<proteinExistence type="predicted"/>
<dbReference type="PANTHER" id="PTHR31286">
    <property type="entry name" value="GLYCINE-RICH CELL WALL STRUCTURAL PROTEIN 1.8-LIKE"/>
    <property type="match status" value="1"/>
</dbReference>
<evidence type="ECO:0000313" key="3">
    <source>
        <dbReference type="Proteomes" id="UP000593579"/>
    </source>
</evidence>
<dbReference type="OrthoDB" id="994450at2759"/>
<dbReference type="InterPro" id="IPR040256">
    <property type="entry name" value="At4g02000-like"/>
</dbReference>
<protein>
    <recommendedName>
        <fullName evidence="1">DUF4283 domain-containing protein</fullName>
    </recommendedName>
</protein>
<dbReference type="InterPro" id="IPR025558">
    <property type="entry name" value="DUF4283"/>
</dbReference>
<dbReference type="EMBL" id="JABEZY010000007">
    <property type="protein sequence ID" value="MBA0742166.1"/>
    <property type="molecule type" value="Genomic_DNA"/>
</dbReference>
<keyword evidence="3" id="KW-1185">Reference proteome</keyword>
<accession>A0A7J9C167</accession>
<dbReference type="PANTHER" id="PTHR31286:SF153">
    <property type="entry name" value="DUF4283 DOMAIN PROTEIN"/>
    <property type="match status" value="1"/>
</dbReference>
<dbReference type="Pfam" id="PF14111">
    <property type="entry name" value="DUF4283"/>
    <property type="match status" value="1"/>
</dbReference>
<comment type="caution">
    <text evidence="2">The sequence shown here is derived from an EMBL/GenBank/DDBJ whole genome shotgun (WGS) entry which is preliminary data.</text>
</comment>
<name>A0A7J9C167_GOSGO</name>